<evidence type="ECO:0000256" key="2">
    <source>
        <dbReference type="ARBA" id="ARBA00009199"/>
    </source>
</evidence>
<comment type="catalytic activity">
    <reaction evidence="1">
        <text>a monocarboxylic acid amide + H2O = a monocarboxylate + NH4(+)</text>
        <dbReference type="Rhea" id="RHEA:12020"/>
        <dbReference type="ChEBI" id="CHEBI:15377"/>
        <dbReference type="ChEBI" id="CHEBI:28938"/>
        <dbReference type="ChEBI" id="CHEBI:35757"/>
        <dbReference type="ChEBI" id="CHEBI:83628"/>
        <dbReference type="EC" id="3.5.1.4"/>
    </reaction>
</comment>
<feature type="binding site" evidence="6">
    <location>
        <begin position="205"/>
        <end position="208"/>
    </location>
    <ligand>
        <name>substrate</name>
    </ligand>
</feature>
<dbReference type="SUPFAM" id="SSF75304">
    <property type="entry name" value="Amidase signature (AS) enzymes"/>
    <property type="match status" value="1"/>
</dbReference>
<organism evidence="8 9">
    <name type="scientific">Wolfiporia cocos (strain MD-104)</name>
    <name type="common">Brown rot fungus</name>
    <dbReference type="NCBI Taxonomy" id="742152"/>
    <lineage>
        <taxon>Eukaryota</taxon>
        <taxon>Fungi</taxon>
        <taxon>Dikarya</taxon>
        <taxon>Basidiomycota</taxon>
        <taxon>Agaricomycotina</taxon>
        <taxon>Agaricomycetes</taxon>
        <taxon>Polyporales</taxon>
        <taxon>Phaeolaceae</taxon>
        <taxon>Wolfiporia</taxon>
    </lineage>
</organism>
<keyword evidence="9" id="KW-1185">Reference proteome</keyword>
<feature type="active site" description="Charge relay system" evidence="5">
    <location>
        <position position="109"/>
    </location>
</feature>
<dbReference type="InterPro" id="IPR023631">
    <property type="entry name" value="Amidase_dom"/>
</dbReference>
<feature type="binding site" evidence="6">
    <location>
        <position position="158"/>
    </location>
    <ligand>
        <name>substrate</name>
    </ligand>
</feature>
<proteinExistence type="inferred from homology"/>
<reference evidence="8 9" key="1">
    <citation type="journal article" date="2012" name="Science">
        <title>The Paleozoic origin of enzymatic lignin decomposition reconstructed from 31 fungal genomes.</title>
        <authorList>
            <person name="Floudas D."/>
            <person name="Binder M."/>
            <person name="Riley R."/>
            <person name="Barry K."/>
            <person name="Blanchette R.A."/>
            <person name="Henrissat B."/>
            <person name="Martinez A.T."/>
            <person name="Otillar R."/>
            <person name="Spatafora J.W."/>
            <person name="Yadav J.S."/>
            <person name="Aerts A."/>
            <person name="Benoit I."/>
            <person name="Boyd A."/>
            <person name="Carlson A."/>
            <person name="Copeland A."/>
            <person name="Coutinho P.M."/>
            <person name="de Vries R.P."/>
            <person name="Ferreira P."/>
            <person name="Findley K."/>
            <person name="Foster B."/>
            <person name="Gaskell J."/>
            <person name="Glotzer D."/>
            <person name="Gorecki P."/>
            <person name="Heitman J."/>
            <person name="Hesse C."/>
            <person name="Hori C."/>
            <person name="Igarashi K."/>
            <person name="Jurgens J.A."/>
            <person name="Kallen N."/>
            <person name="Kersten P."/>
            <person name="Kohler A."/>
            <person name="Kuees U."/>
            <person name="Kumar T.K.A."/>
            <person name="Kuo A."/>
            <person name="LaButti K."/>
            <person name="Larrondo L.F."/>
            <person name="Lindquist E."/>
            <person name="Ling A."/>
            <person name="Lombard V."/>
            <person name="Lucas S."/>
            <person name="Lundell T."/>
            <person name="Martin R."/>
            <person name="McLaughlin D.J."/>
            <person name="Morgenstern I."/>
            <person name="Morin E."/>
            <person name="Murat C."/>
            <person name="Nagy L.G."/>
            <person name="Nolan M."/>
            <person name="Ohm R.A."/>
            <person name="Patyshakuliyeva A."/>
            <person name="Rokas A."/>
            <person name="Ruiz-Duenas F.J."/>
            <person name="Sabat G."/>
            <person name="Salamov A."/>
            <person name="Samejima M."/>
            <person name="Schmutz J."/>
            <person name="Slot J.C."/>
            <person name="St John F."/>
            <person name="Stenlid J."/>
            <person name="Sun H."/>
            <person name="Sun S."/>
            <person name="Syed K."/>
            <person name="Tsang A."/>
            <person name="Wiebenga A."/>
            <person name="Young D."/>
            <person name="Pisabarro A."/>
            <person name="Eastwood D.C."/>
            <person name="Martin F."/>
            <person name="Cullen D."/>
            <person name="Grigoriev I.V."/>
            <person name="Hibbett D.S."/>
        </authorList>
    </citation>
    <scope>NUCLEOTIDE SEQUENCE [LARGE SCALE GENOMIC DNA]</scope>
    <source>
        <strain evidence="8 9">MD-104</strain>
    </source>
</reference>
<comment type="similarity">
    <text evidence="2">Belongs to the amidase family.</text>
</comment>
<evidence type="ECO:0000256" key="6">
    <source>
        <dbReference type="PIRSR" id="PIRSR001221-2"/>
    </source>
</evidence>
<dbReference type="FunFam" id="3.90.1300.10:FF:000003">
    <property type="entry name" value="Amidase signature enzyme"/>
    <property type="match status" value="1"/>
</dbReference>
<protein>
    <recommendedName>
        <fullName evidence="3">amidase</fullName>
        <ecNumber evidence="3">3.5.1.4</ecNumber>
    </recommendedName>
</protein>
<feature type="domain" description="Amidase" evidence="7">
    <location>
        <begin position="61"/>
        <end position="532"/>
    </location>
</feature>
<dbReference type="Gene3D" id="3.90.1300.10">
    <property type="entry name" value="Amidase signature (AS) domain"/>
    <property type="match status" value="1"/>
</dbReference>
<dbReference type="AlphaFoldDB" id="A0A2H3JSZ0"/>
<dbReference type="STRING" id="742152.A0A2H3JSZ0"/>
<evidence type="ECO:0000256" key="5">
    <source>
        <dbReference type="PIRSR" id="PIRSR001221-1"/>
    </source>
</evidence>
<feature type="active site" description="Acyl-ester intermediate" evidence="5">
    <location>
        <position position="208"/>
    </location>
</feature>
<dbReference type="PANTHER" id="PTHR46072">
    <property type="entry name" value="AMIDASE-RELATED-RELATED"/>
    <property type="match status" value="1"/>
</dbReference>
<accession>A0A2H3JSZ0</accession>
<evidence type="ECO:0000313" key="9">
    <source>
        <dbReference type="Proteomes" id="UP000218811"/>
    </source>
</evidence>
<feature type="binding site" evidence="6">
    <location>
        <position position="184"/>
    </location>
    <ligand>
        <name>substrate</name>
    </ligand>
</feature>
<keyword evidence="4" id="KW-0378">Hydrolase</keyword>
<dbReference type="EC" id="3.5.1.4" evidence="3"/>
<dbReference type="Pfam" id="PF01425">
    <property type="entry name" value="Amidase"/>
    <property type="match status" value="1"/>
</dbReference>
<feature type="active site" description="Charge relay system" evidence="5">
    <location>
        <position position="184"/>
    </location>
</feature>
<dbReference type="OrthoDB" id="6428749at2759"/>
<dbReference type="PIRSF" id="PIRSF001221">
    <property type="entry name" value="Amidase_fungi"/>
    <property type="match status" value="1"/>
</dbReference>
<evidence type="ECO:0000313" key="8">
    <source>
        <dbReference type="EMBL" id="PCH45081.1"/>
    </source>
</evidence>
<dbReference type="PANTHER" id="PTHR46072:SF10">
    <property type="entry name" value="ACETAMIDASE"/>
    <property type="match status" value="1"/>
</dbReference>
<evidence type="ECO:0000256" key="4">
    <source>
        <dbReference type="ARBA" id="ARBA00022801"/>
    </source>
</evidence>
<dbReference type="OMA" id="GMQPWKY"/>
<dbReference type="GO" id="GO:0004040">
    <property type="term" value="F:amidase activity"/>
    <property type="evidence" value="ECO:0007669"/>
    <property type="project" value="UniProtKB-EC"/>
</dbReference>
<evidence type="ECO:0000256" key="1">
    <source>
        <dbReference type="ARBA" id="ARBA00001311"/>
    </source>
</evidence>
<gene>
    <name evidence="8" type="ORF">WOLCODRAFT_165590</name>
</gene>
<evidence type="ECO:0000256" key="3">
    <source>
        <dbReference type="ARBA" id="ARBA00012922"/>
    </source>
</evidence>
<dbReference type="EMBL" id="KB468168">
    <property type="protein sequence ID" value="PCH45081.1"/>
    <property type="molecule type" value="Genomic_DNA"/>
</dbReference>
<sequence length="556" mass="61341">MFSYLAHRRACAYKQQERRERIEGLPAAYHAPLTAADKTILAQPASQVVAGVQAGTLSASDVLLAYSKKALRAHAETNCLTEVLISKAEEWARACNVQGPLAGVPVSLKDTAAISGFDSCIGYSAWVARPLQKESALVRLLRDAGAVPFVKTNVPITLLSLECSNDVWGTTTNPHSKPYTPGGSTGGEAALLAYGGSRLGIGTDVAGSVRAPAHWSGIYTIKASMNRFLKTGNPTTMPGQEGIPAVYSPMTRTLEDLEFFWRAIMSMRPWEYDHSCLPIPWREVDLLGSKPLKWGVMWDDGVVAPSPACRRALQEVVSVLQANGHEVVAIDPPSPYEGLKLASQILLADGGKTCTRPIRPLESNDPGVQQALAMFRVPRLLKRFYAWYLRHIRRDAVYAGLVEGWYEKTMPEYLALVAQREAYRERWFEYVSEQALDFVVTVPNALPAVPHGGMRDGWKACGYTFLFNLLDYSAGVLPITHVDRERDALGSGFKPRNAIEASNYRMYDANKMHGLPVGVQVVGKRLEEERVLEAMKIIQRLLSQEGRQYALYEASD</sequence>
<name>A0A2H3JSZ0_WOLCO</name>
<dbReference type="Proteomes" id="UP000218811">
    <property type="component" value="Unassembled WGS sequence"/>
</dbReference>
<evidence type="ECO:0000259" key="7">
    <source>
        <dbReference type="Pfam" id="PF01425"/>
    </source>
</evidence>
<dbReference type="InterPro" id="IPR036928">
    <property type="entry name" value="AS_sf"/>
</dbReference>